<evidence type="ECO:0000256" key="5">
    <source>
        <dbReference type="ARBA" id="ARBA00023018"/>
    </source>
</evidence>
<comment type="similarity">
    <text evidence="1">Belongs to the complexin/synaphin family.</text>
</comment>
<evidence type="ECO:0000256" key="4">
    <source>
        <dbReference type="ARBA" id="ARBA00022775"/>
    </source>
</evidence>
<dbReference type="InParanoid" id="A0A3B1IFV8"/>
<keyword evidence="3" id="KW-0268">Exocytosis</keyword>
<keyword evidence="5" id="KW-0770">Synapse</keyword>
<keyword evidence="4" id="KW-0532">Neurotransmitter transport</keyword>
<dbReference type="Proteomes" id="UP000018467">
    <property type="component" value="Unassembled WGS sequence"/>
</dbReference>
<keyword evidence="9" id="KW-1185">Reference proteome</keyword>
<evidence type="ECO:0008006" key="10">
    <source>
        <dbReference type="Google" id="ProtNLM"/>
    </source>
</evidence>
<evidence type="ECO:0000256" key="6">
    <source>
        <dbReference type="ARBA" id="ARBA00034103"/>
    </source>
</evidence>
<evidence type="ECO:0000313" key="9">
    <source>
        <dbReference type="Proteomes" id="UP000018467"/>
    </source>
</evidence>
<dbReference type="GO" id="GO:0006836">
    <property type="term" value="P:neurotransmitter transport"/>
    <property type="evidence" value="ECO:0007669"/>
    <property type="project" value="UniProtKB-KW"/>
</dbReference>
<dbReference type="AlphaFoldDB" id="A0A3B1IFV8"/>
<evidence type="ECO:0000256" key="7">
    <source>
        <dbReference type="SAM" id="MobiDB-lite"/>
    </source>
</evidence>
<reference evidence="9" key="1">
    <citation type="submission" date="2013-03" db="EMBL/GenBank/DDBJ databases">
        <authorList>
            <person name="Jeffery W."/>
            <person name="Warren W."/>
            <person name="Wilson R.K."/>
        </authorList>
    </citation>
    <scope>NUCLEOTIDE SEQUENCE</scope>
    <source>
        <strain evidence="9">female</strain>
    </source>
</reference>
<evidence type="ECO:0000313" key="8">
    <source>
        <dbReference type="Ensembl" id="ENSAMXP00000028792.1"/>
    </source>
</evidence>
<proteinExistence type="inferred from homology"/>
<reference evidence="8" key="3">
    <citation type="submission" date="2025-08" db="UniProtKB">
        <authorList>
            <consortium name="Ensembl"/>
        </authorList>
    </citation>
    <scope>IDENTIFICATION</scope>
</reference>
<comment type="subcellular location">
    <subcellularLocation>
        <location evidence="6">Synapse</location>
    </subcellularLocation>
</comment>
<accession>A0A3B1IFV8</accession>
<dbReference type="Ensembl" id="ENSAMXT00000057094.1">
    <property type="protein sequence ID" value="ENSAMXP00000028792.1"/>
    <property type="gene ID" value="ENSAMXG00000037484.1"/>
</dbReference>
<dbReference type="Pfam" id="PF05835">
    <property type="entry name" value="Synaphin"/>
    <property type="match status" value="1"/>
</dbReference>
<dbReference type="InterPro" id="IPR008849">
    <property type="entry name" value="Synaphin"/>
</dbReference>
<reference evidence="9" key="2">
    <citation type="journal article" date="2014" name="Nat. Commun.">
        <title>The cavefish genome reveals candidate genes for eye loss.</title>
        <authorList>
            <person name="McGaugh S.E."/>
            <person name="Gross J.B."/>
            <person name="Aken B."/>
            <person name="Blin M."/>
            <person name="Borowsky R."/>
            <person name="Chalopin D."/>
            <person name="Hinaux H."/>
            <person name="Jeffery W.R."/>
            <person name="Keene A."/>
            <person name="Ma L."/>
            <person name="Minx P."/>
            <person name="Murphy D."/>
            <person name="O'Quin K.E."/>
            <person name="Retaux S."/>
            <person name="Rohner N."/>
            <person name="Searle S.M."/>
            <person name="Stahl B.A."/>
            <person name="Tabin C."/>
            <person name="Volff J.N."/>
            <person name="Yoshizawa M."/>
            <person name="Warren W.C."/>
        </authorList>
    </citation>
    <scope>NUCLEOTIDE SEQUENCE [LARGE SCALE GENOMIC DNA]</scope>
    <source>
        <strain evidence="9">female</strain>
    </source>
</reference>
<dbReference type="GO" id="GO:0045202">
    <property type="term" value="C:synapse"/>
    <property type="evidence" value="ECO:0007669"/>
    <property type="project" value="UniProtKB-SubCell"/>
</dbReference>
<dbReference type="GeneTree" id="ENSGT01130000282299"/>
<evidence type="ECO:0000256" key="2">
    <source>
        <dbReference type="ARBA" id="ARBA00022448"/>
    </source>
</evidence>
<evidence type="ECO:0000256" key="3">
    <source>
        <dbReference type="ARBA" id="ARBA00022483"/>
    </source>
</evidence>
<protein>
    <recommendedName>
        <fullName evidence="10">Complexin 3a</fullName>
    </recommendedName>
</protein>
<keyword evidence="2" id="KW-0813">Transport</keyword>
<dbReference type="GO" id="GO:0019905">
    <property type="term" value="F:syntaxin binding"/>
    <property type="evidence" value="ECO:0007669"/>
    <property type="project" value="InterPro"/>
</dbReference>
<dbReference type="Bgee" id="ENSAMXG00000037484">
    <property type="expression patterns" value="Expressed in camera-type eye and 4 other cell types or tissues"/>
</dbReference>
<sequence>REAKNAQKNAERAAMRAHFRRKYQLTQDSSHLQAVGSKMVLPHDLAKMVRSDGQAKDESSTLLSAFQNMSFDMGLISGNKQKKTHTSSSDYAEQCKVM</sequence>
<dbReference type="GO" id="GO:0006887">
    <property type="term" value="P:exocytosis"/>
    <property type="evidence" value="ECO:0007669"/>
    <property type="project" value="UniProtKB-KW"/>
</dbReference>
<reference evidence="8" key="4">
    <citation type="submission" date="2025-09" db="UniProtKB">
        <authorList>
            <consortium name="Ensembl"/>
        </authorList>
    </citation>
    <scope>IDENTIFICATION</scope>
</reference>
<feature type="region of interest" description="Disordered" evidence="7">
    <location>
        <begin position="79"/>
        <end position="98"/>
    </location>
</feature>
<name>A0A3B1IFV8_ASTMX</name>
<evidence type="ECO:0000256" key="1">
    <source>
        <dbReference type="ARBA" id="ARBA00005396"/>
    </source>
</evidence>
<organism evidence="8 9">
    <name type="scientific">Astyanax mexicanus</name>
    <name type="common">Blind cave fish</name>
    <name type="synonym">Astyanax fasciatus mexicanus</name>
    <dbReference type="NCBI Taxonomy" id="7994"/>
    <lineage>
        <taxon>Eukaryota</taxon>
        <taxon>Metazoa</taxon>
        <taxon>Chordata</taxon>
        <taxon>Craniata</taxon>
        <taxon>Vertebrata</taxon>
        <taxon>Euteleostomi</taxon>
        <taxon>Actinopterygii</taxon>
        <taxon>Neopterygii</taxon>
        <taxon>Teleostei</taxon>
        <taxon>Ostariophysi</taxon>
        <taxon>Characiformes</taxon>
        <taxon>Characoidei</taxon>
        <taxon>Acestrorhamphidae</taxon>
        <taxon>Acestrorhamphinae</taxon>
        <taxon>Astyanax</taxon>
    </lineage>
</organism>